<keyword evidence="3" id="KW-0804">Transcription</keyword>
<dbReference type="PANTHER" id="PTHR11019:SF159">
    <property type="entry name" value="TRANSCRIPTIONAL REGULATOR-RELATED"/>
    <property type="match status" value="1"/>
</dbReference>
<evidence type="ECO:0000259" key="4">
    <source>
        <dbReference type="PROSITE" id="PS01124"/>
    </source>
</evidence>
<evidence type="ECO:0000313" key="5">
    <source>
        <dbReference type="EMBL" id="THT98789.1"/>
    </source>
</evidence>
<reference evidence="5 6" key="1">
    <citation type="journal article" date="2015" name="Antonie Van Leeuwenhoek">
        <title>Lampropedia puyangensis sp. nov., isolated from symptomatic bark of Populus ? euramericana canker and emended description of Lampropedia hyalina (Ehrenberg 1832) Lee et al. 2004.</title>
        <authorList>
            <person name="Li Y."/>
            <person name="Wang T."/>
            <person name="Piao C.G."/>
            <person name="Wang L.F."/>
            <person name="Tian G.Z."/>
            <person name="Zhu T.H."/>
            <person name="Guo M.W."/>
        </authorList>
    </citation>
    <scope>NUCLEOTIDE SEQUENCE [LARGE SCALE GENOMIC DNA]</scope>
    <source>
        <strain evidence="5 6">2-bin</strain>
    </source>
</reference>
<evidence type="ECO:0000313" key="6">
    <source>
        <dbReference type="Proteomes" id="UP000308917"/>
    </source>
</evidence>
<organism evidence="5 6">
    <name type="scientific">Lampropedia puyangensis</name>
    <dbReference type="NCBI Taxonomy" id="1330072"/>
    <lineage>
        <taxon>Bacteria</taxon>
        <taxon>Pseudomonadati</taxon>
        <taxon>Pseudomonadota</taxon>
        <taxon>Betaproteobacteria</taxon>
        <taxon>Burkholderiales</taxon>
        <taxon>Comamonadaceae</taxon>
        <taxon>Lampropedia</taxon>
    </lineage>
</organism>
<dbReference type="InterPro" id="IPR009057">
    <property type="entry name" value="Homeodomain-like_sf"/>
</dbReference>
<dbReference type="PROSITE" id="PS01124">
    <property type="entry name" value="HTH_ARAC_FAMILY_2"/>
    <property type="match status" value="1"/>
</dbReference>
<evidence type="ECO:0000256" key="3">
    <source>
        <dbReference type="ARBA" id="ARBA00023163"/>
    </source>
</evidence>
<gene>
    <name evidence="5" type="ORF">E9531_13395</name>
</gene>
<accession>A0A4S8EV94</accession>
<keyword evidence="2" id="KW-0238">DNA-binding</keyword>
<dbReference type="AlphaFoldDB" id="A0A4S8EV94"/>
<dbReference type="Pfam" id="PF12833">
    <property type="entry name" value="HTH_18"/>
    <property type="match status" value="1"/>
</dbReference>
<dbReference type="PANTHER" id="PTHR11019">
    <property type="entry name" value="HTH-TYPE TRANSCRIPTIONAL REGULATOR NIMR"/>
    <property type="match status" value="1"/>
</dbReference>
<feature type="domain" description="HTH araC/xylS-type" evidence="4">
    <location>
        <begin position="209"/>
        <end position="308"/>
    </location>
</feature>
<comment type="caution">
    <text evidence="5">The sequence shown here is derived from an EMBL/GenBank/DDBJ whole genome shotgun (WGS) entry which is preliminary data.</text>
</comment>
<dbReference type="SUPFAM" id="SSF46689">
    <property type="entry name" value="Homeodomain-like"/>
    <property type="match status" value="2"/>
</dbReference>
<dbReference type="InterPro" id="IPR018062">
    <property type="entry name" value="HTH_AraC-typ_CS"/>
</dbReference>
<dbReference type="Proteomes" id="UP000308917">
    <property type="component" value="Unassembled WGS sequence"/>
</dbReference>
<evidence type="ECO:0000256" key="2">
    <source>
        <dbReference type="ARBA" id="ARBA00023125"/>
    </source>
</evidence>
<dbReference type="GO" id="GO:0003700">
    <property type="term" value="F:DNA-binding transcription factor activity"/>
    <property type="evidence" value="ECO:0007669"/>
    <property type="project" value="InterPro"/>
</dbReference>
<dbReference type="Pfam" id="PF12852">
    <property type="entry name" value="Cupin_6"/>
    <property type="match status" value="1"/>
</dbReference>
<dbReference type="EMBL" id="STFG01000017">
    <property type="protein sequence ID" value="THT98789.1"/>
    <property type="molecule type" value="Genomic_DNA"/>
</dbReference>
<dbReference type="Gene3D" id="1.10.10.60">
    <property type="entry name" value="Homeodomain-like"/>
    <property type="match status" value="1"/>
</dbReference>
<proteinExistence type="predicted"/>
<protein>
    <submittedName>
        <fullName evidence="5">AraC family transcriptional regulator</fullName>
    </submittedName>
</protein>
<keyword evidence="1" id="KW-0805">Transcription regulation</keyword>
<dbReference type="GO" id="GO:0043565">
    <property type="term" value="F:sequence-specific DNA binding"/>
    <property type="evidence" value="ECO:0007669"/>
    <property type="project" value="InterPro"/>
</dbReference>
<dbReference type="PROSITE" id="PS00041">
    <property type="entry name" value="HTH_ARAC_FAMILY_1"/>
    <property type="match status" value="1"/>
</dbReference>
<sequence length="312" mass="33868">MHDLDTPSHHLVNWLLGGLQLDTTVFHVGQYCGSWRGSTAGRLVGSFHLVLHGQCLLHSQAQESVLLGPQDGVLFLRDVPHCLSSQDHSSAGCNEQDAAVGVKASTMLPLDSSVSGSTGLACGFFHFKGAVSQLLLAGLPDAVVIRAQDPSMQAIAPLFSMIRAEAGSDPEHSTPLMQRLVDLLFFYVLRHHITHDSAVHGLWALARATDLQPLLSAMLAAPGDVWSTESMARFAHMSRTTFYRRFVETTGQAPAAFLQLLRVKIAAQRLERGESVERAADYVGYSYAAFHRAFKKVTGAAPGSWRRNGALQ</sequence>
<dbReference type="RefSeq" id="WP_136574279.1">
    <property type="nucleotide sequence ID" value="NZ_STFG01000017.1"/>
</dbReference>
<dbReference type="SMART" id="SM00342">
    <property type="entry name" value="HTH_ARAC"/>
    <property type="match status" value="1"/>
</dbReference>
<dbReference type="InterPro" id="IPR018060">
    <property type="entry name" value="HTH_AraC"/>
</dbReference>
<keyword evidence="6" id="KW-1185">Reference proteome</keyword>
<dbReference type="InterPro" id="IPR032783">
    <property type="entry name" value="AraC_lig"/>
</dbReference>
<dbReference type="OrthoDB" id="9789899at2"/>
<name>A0A4S8EV94_9BURK</name>
<evidence type="ECO:0000256" key="1">
    <source>
        <dbReference type="ARBA" id="ARBA00023015"/>
    </source>
</evidence>